<dbReference type="InterPro" id="IPR002877">
    <property type="entry name" value="RNA_MeTrfase_FtsJ_dom"/>
</dbReference>
<dbReference type="PANTHER" id="PTHR16121:SF0">
    <property type="entry name" value="CAP-SPECIFIC MRNA (NUCLEOSIDE-2'-O-)-METHYLTRANSFERASE 1"/>
    <property type="match status" value="1"/>
</dbReference>
<evidence type="ECO:0000313" key="4">
    <source>
        <dbReference type="EMBL" id="KAB0797706.1"/>
    </source>
</evidence>
<dbReference type="Proteomes" id="UP000327044">
    <property type="component" value="Unassembled WGS sequence"/>
</dbReference>
<reference evidence="3" key="1">
    <citation type="journal article" date="2016" name="Sci. Rep.">
        <title>Molecular characterization of firefly nuptial gifts: a multi-omics approach sheds light on postcopulatory sexual selection.</title>
        <authorList>
            <person name="Al-Wathiqui N."/>
            <person name="Fallon T.R."/>
            <person name="South A."/>
            <person name="Weng J.K."/>
            <person name="Lewis S.M."/>
        </authorList>
    </citation>
    <scope>NUCLEOTIDE SEQUENCE</scope>
</reference>
<dbReference type="SUPFAM" id="SSF53335">
    <property type="entry name" value="S-adenosyl-L-methionine-dependent methyltransferases"/>
    <property type="match status" value="1"/>
</dbReference>
<dbReference type="EC" id="2.1.1.57" evidence="1"/>
<evidence type="ECO:0000259" key="2">
    <source>
        <dbReference type="PROSITE" id="PS51613"/>
    </source>
</evidence>
<dbReference type="OrthoDB" id="10251234at2759"/>
<dbReference type="InParanoid" id="A0A1Y1NGJ6"/>
<dbReference type="InterPro" id="IPR050851">
    <property type="entry name" value="mRNA_Cap_2O-Ribose_MeTrfase"/>
</dbReference>
<keyword evidence="1" id="KW-0489">Methyltransferase</keyword>
<sequence length="661" mass="76490">MDFKEPGDKEPRIVETVNWIANEKDFSYTFDEMLQWIVEGSPILEIDNETHFCDWIVLQEIIAAKAMYDKLDLKKLYKARNRANSFEMIGSVFFMNRAALKMANIDAATNFIFTNIDQSVEHRRSYAPYYFADVCAGPGGFSEYVLWRKKWLFKGFGFTLKSVHDFEMNRSRVVSPVTFNSQYGFYKDGDIFKLENIEHFAKNVKHETEGLGVHFMMSDGAFSVEGKENLQEILSKQIYLCQCLMALKIVRSNGHFVTKVFDLFTPFSVGLVYLMYKCFRKVAILKPNASRPANAERYLICYGLQNSEQTALIRNYLTHIARRLSQIHGVDRNNTVDVNGIVPLTLLKGDEEFFDYIEDSNNRIGEQQIAALRNLEKYYHNPELYYPTHQERLRLQCLKYWNIPESFHRFKPKSATDNLLASVRFWQDLINNEAHLIRTYDDLNKFLTVSLNSNEWCYVLSACTAHTNICTFYSAMDDSNVCRLQQSNWVNVKKLKLIAGTILFGEMVKETVVEDNGRKTRKRSLHVIDALRLGHKSIANLPFTERMANIEVYCQAVNHESRLNNVRIRAKRKLETLTPSVLDGDNHFRLPVLGYKSREESYQINSVLLLNSNKDLTFQISFTSQRMIFLSKTAANENADGTIKLALHSLITAMNNCRKLS</sequence>
<comment type="subcellular location">
    <subcellularLocation>
        <location evidence="1">Nucleus</location>
    </subcellularLocation>
</comment>
<dbReference type="GO" id="GO:0003676">
    <property type="term" value="F:nucleic acid binding"/>
    <property type="evidence" value="ECO:0007669"/>
    <property type="project" value="UniProtKB-UniRule"/>
</dbReference>
<gene>
    <name evidence="4" type="ORF">PPYR_08699</name>
</gene>
<keyword evidence="1" id="KW-0506">mRNA capping</keyword>
<evidence type="ECO:0000313" key="3">
    <source>
        <dbReference type="EMBL" id="JAV96961.1"/>
    </source>
</evidence>
<dbReference type="GO" id="GO:0032259">
    <property type="term" value="P:methylation"/>
    <property type="evidence" value="ECO:0007669"/>
    <property type="project" value="UniProtKB-KW"/>
</dbReference>
<dbReference type="Gene3D" id="3.30.470.30">
    <property type="entry name" value="DNA ligase/mRNA capping enzyme"/>
    <property type="match status" value="1"/>
</dbReference>
<dbReference type="GO" id="GO:0005634">
    <property type="term" value="C:nucleus"/>
    <property type="evidence" value="ECO:0007669"/>
    <property type="project" value="UniProtKB-SubCell"/>
</dbReference>
<dbReference type="InterPro" id="IPR029063">
    <property type="entry name" value="SAM-dependent_MTases_sf"/>
</dbReference>
<accession>A0A1Y1NGJ6</accession>
<feature type="domain" description="RrmJ-type SAM-dependent 2'-O-MTase" evidence="2">
    <location>
        <begin position="93"/>
        <end position="305"/>
    </location>
</feature>
<dbReference type="GO" id="GO:0016556">
    <property type="term" value="P:mRNA modification"/>
    <property type="evidence" value="ECO:0007669"/>
    <property type="project" value="UniProtKB-UniRule"/>
</dbReference>
<dbReference type="GO" id="GO:0006370">
    <property type="term" value="P:7-methylguanosine mRNA capping"/>
    <property type="evidence" value="ECO:0007669"/>
    <property type="project" value="UniProtKB-UniRule"/>
</dbReference>
<dbReference type="EMBL" id="GEZM01003045">
    <property type="protein sequence ID" value="JAV96961.1"/>
    <property type="molecule type" value="Transcribed_RNA"/>
</dbReference>
<proteinExistence type="predicted"/>
<keyword evidence="1" id="KW-0808">Transferase</keyword>
<reference evidence="4" key="3">
    <citation type="submission" date="2019-08" db="EMBL/GenBank/DDBJ databases">
        <authorList>
            <consortium name="Photinus pyralis genome working group"/>
            <person name="Fallon T.R."/>
            <person name="Sander Lower S.E."/>
            <person name="Weng J.-K."/>
        </authorList>
    </citation>
    <scope>NUCLEOTIDE SEQUENCE</scope>
    <source>
        <strain evidence="4">1611_PpyrPB1</strain>
        <tissue evidence="4">Whole body</tissue>
    </source>
</reference>
<keyword evidence="1" id="KW-0507">mRNA processing</keyword>
<keyword evidence="5" id="KW-1185">Reference proteome</keyword>
<dbReference type="GO" id="GO:0004483">
    <property type="term" value="F:methyltransferase cap1 activity"/>
    <property type="evidence" value="ECO:0007669"/>
    <property type="project" value="UniProtKB-UniRule"/>
</dbReference>
<keyword evidence="1" id="KW-0539">Nucleus</keyword>
<keyword evidence="1" id="KW-0949">S-adenosyl-L-methionine</keyword>
<dbReference type="FunFam" id="3.40.50.12760:FF:000004">
    <property type="entry name" value="FtsJ-like methyltransferase"/>
    <property type="match status" value="1"/>
</dbReference>
<dbReference type="PANTHER" id="PTHR16121">
    <property type="entry name" value="CAP-SPECIFIC MRNA (NUCLEOSIDE-2'-O-)-METHYLTRANSFERASE 1-RELATED"/>
    <property type="match status" value="1"/>
</dbReference>
<dbReference type="AlphaFoldDB" id="A0A1Y1NGJ6"/>
<comment type="catalytic activity">
    <reaction evidence="1">
        <text>a 5'-end (N(7)-methyl 5'-triphosphoguanosine)-ribonucleoside in mRNA + S-adenosyl-L-methionine = a 5'-end (N(7)-methyl 5'-triphosphoguanosine)-(2'-O-methyl-ribonucleoside) in mRNA + S-adenosyl-L-homocysteine + H(+)</text>
        <dbReference type="Rhea" id="RHEA:67020"/>
        <dbReference type="Rhea" id="RHEA-COMP:17167"/>
        <dbReference type="Rhea" id="RHEA-COMP:17168"/>
        <dbReference type="ChEBI" id="CHEBI:15378"/>
        <dbReference type="ChEBI" id="CHEBI:57856"/>
        <dbReference type="ChEBI" id="CHEBI:59789"/>
        <dbReference type="ChEBI" id="CHEBI:156461"/>
        <dbReference type="ChEBI" id="CHEBI:167609"/>
        <dbReference type="EC" id="2.1.1.57"/>
    </reaction>
</comment>
<comment type="function">
    <text evidence="1">S-adenosyl-L-methionine-dependent methyltransferase that mediates RNA cap1 2'-O-ribose methylation to the 5'-cap structure of RNAs. Methylates the ribose of the first nucleotide of a m(7)GpppG-capped mRNA to produce m(7)GpppNmp (cap1).</text>
</comment>
<dbReference type="FunCoup" id="A0A1Y1NGJ6">
    <property type="interactions" value="2552"/>
</dbReference>
<reference evidence="4 5" key="2">
    <citation type="journal article" date="2018" name="Elife">
        <title>Firefly genomes illuminate parallel origins of bioluminescence in beetles.</title>
        <authorList>
            <person name="Fallon T.R."/>
            <person name="Lower S.E."/>
            <person name="Chang C.H."/>
            <person name="Bessho-Uehara M."/>
            <person name="Martin G.J."/>
            <person name="Bewick A.J."/>
            <person name="Behringer M."/>
            <person name="Debat H.J."/>
            <person name="Wong I."/>
            <person name="Day J.C."/>
            <person name="Suvorov A."/>
            <person name="Silva C.J."/>
            <person name="Stanger-Hall K.F."/>
            <person name="Hall D.W."/>
            <person name="Schmitz R.J."/>
            <person name="Nelson D.R."/>
            <person name="Lewis S.M."/>
            <person name="Shigenobu S."/>
            <person name="Bybee S.M."/>
            <person name="Larracuente A.M."/>
            <person name="Oba Y."/>
            <person name="Weng J.K."/>
        </authorList>
    </citation>
    <scope>NUCLEOTIDE SEQUENCE [LARGE SCALE GENOMIC DNA]</scope>
    <source>
        <strain evidence="4">1611_PpyrPB1</strain>
        <tissue evidence="4">Whole body</tissue>
    </source>
</reference>
<evidence type="ECO:0000256" key="1">
    <source>
        <dbReference type="RuleBase" id="RU368012"/>
    </source>
</evidence>
<dbReference type="PROSITE" id="PS51613">
    <property type="entry name" value="SAM_MT_RRMJ"/>
    <property type="match status" value="1"/>
</dbReference>
<protein>
    <recommendedName>
        <fullName evidence="1">Cap-specific mRNA (nucleoside-2'-O-)-methyltransferase 1</fullName>
        <ecNumber evidence="1">2.1.1.57</ecNumber>
    </recommendedName>
    <alternativeName>
        <fullName evidence="1">Cap1 2'O-ribose methyltransferase 1</fullName>
    </alternativeName>
</protein>
<dbReference type="InterPro" id="IPR025816">
    <property type="entry name" value="RrmJ-type_MeTrfase"/>
</dbReference>
<organism evidence="3">
    <name type="scientific">Photinus pyralis</name>
    <name type="common">Common eastern firefly</name>
    <name type="synonym">Lampyris pyralis</name>
    <dbReference type="NCBI Taxonomy" id="7054"/>
    <lineage>
        <taxon>Eukaryota</taxon>
        <taxon>Metazoa</taxon>
        <taxon>Ecdysozoa</taxon>
        <taxon>Arthropoda</taxon>
        <taxon>Hexapoda</taxon>
        <taxon>Insecta</taxon>
        <taxon>Pterygota</taxon>
        <taxon>Neoptera</taxon>
        <taxon>Endopterygota</taxon>
        <taxon>Coleoptera</taxon>
        <taxon>Polyphaga</taxon>
        <taxon>Elateriformia</taxon>
        <taxon>Elateroidea</taxon>
        <taxon>Lampyridae</taxon>
        <taxon>Lampyrinae</taxon>
        <taxon>Photinus</taxon>
    </lineage>
</organism>
<dbReference type="EMBL" id="VVIM01000006">
    <property type="protein sequence ID" value="KAB0797706.1"/>
    <property type="molecule type" value="Genomic_DNA"/>
</dbReference>
<dbReference type="Gene3D" id="3.40.50.12760">
    <property type="match status" value="1"/>
</dbReference>
<evidence type="ECO:0000313" key="5">
    <source>
        <dbReference type="Proteomes" id="UP000327044"/>
    </source>
</evidence>
<name>A0A1Y1NGJ6_PHOPY</name>
<dbReference type="Pfam" id="PF01728">
    <property type="entry name" value="FtsJ"/>
    <property type="match status" value="1"/>
</dbReference>
<dbReference type="GO" id="GO:0005737">
    <property type="term" value="C:cytoplasm"/>
    <property type="evidence" value="ECO:0007669"/>
    <property type="project" value="TreeGrafter"/>
</dbReference>